<name>A0A268EYM0_9BACL</name>
<feature type="binding site" evidence="3">
    <location>
        <position position="130"/>
    </location>
    <ligand>
        <name>a divalent metal cation</name>
        <dbReference type="ChEBI" id="CHEBI:60240"/>
    </ligand>
</feature>
<keyword evidence="2 3" id="KW-0479">Metal-binding</keyword>
<organism evidence="5 6">
    <name type="scientific">Paenibacillus campinasensis</name>
    <dbReference type="NCBI Taxonomy" id="66347"/>
    <lineage>
        <taxon>Bacteria</taxon>
        <taxon>Bacillati</taxon>
        <taxon>Bacillota</taxon>
        <taxon>Bacilli</taxon>
        <taxon>Bacillales</taxon>
        <taxon>Paenibacillaceae</taxon>
        <taxon>Paenibacillus</taxon>
    </lineage>
</organism>
<comment type="caution">
    <text evidence="5">The sequence shown here is derived from an EMBL/GenBank/DDBJ whole genome shotgun (WGS) entry which is preliminary data.</text>
</comment>
<dbReference type="EMBL" id="NPBY01000023">
    <property type="protein sequence ID" value="PAD78235.1"/>
    <property type="molecule type" value="Genomic_DNA"/>
</dbReference>
<feature type="binding site" evidence="3">
    <location>
        <position position="48"/>
    </location>
    <ligand>
        <name>a divalent metal cation</name>
        <dbReference type="ChEBI" id="CHEBI:60240"/>
    </ligand>
</feature>
<keyword evidence="7" id="KW-1185">Reference proteome</keyword>
<dbReference type="AlphaFoldDB" id="A0A268EYM0"/>
<reference evidence="4 7" key="2">
    <citation type="submission" date="2019-11" db="EMBL/GenBank/DDBJ databases">
        <title>Draft genome sequences of five Paenibacillus species of dairy origin.</title>
        <authorList>
            <person name="Olajide A.M."/>
            <person name="Chen S."/>
            <person name="Lapointe G."/>
        </authorList>
    </citation>
    <scope>NUCLEOTIDE SEQUENCE [LARGE SCALE GENOMIC DNA]</scope>
    <source>
        <strain evidence="4 7">3CS1</strain>
    </source>
</reference>
<evidence type="ECO:0000256" key="2">
    <source>
        <dbReference type="ARBA" id="ARBA00022723"/>
    </source>
</evidence>
<dbReference type="RefSeq" id="WP_095264499.1">
    <property type="nucleotide sequence ID" value="NZ_NPBY01000023.1"/>
</dbReference>
<evidence type="ECO:0000313" key="7">
    <source>
        <dbReference type="Proteomes" id="UP000435177"/>
    </source>
</evidence>
<evidence type="ECO:0000313" key="6">
    <source>
        <dbReference type="Proteomes" id="UP000215596"/>
    </source>
</evidence>
<dbReference type="Proteomes" id="UP000215596">
    <property type="component" value="Unassembled WGS sequence"/>
</dbReference>
<sequence>MNPFCRYALHQIEVAILSVVAIIDKLEEEDLHIRSMEGKRSVGELLTHMAVICRADFRISEGATEEEMSAFYSGIALDNLKDIQAELLTGYSYLFQEFHAMSEEELQREVTAYWGVKYTRYEWLLEIMAHLYHHRGQLHTMLIHGGGKDPNVPLFE</sequence>
<dbReference type="EMBL" id="WOAA01000002">
    <property type="protein sequence ID" value="MUG65287.1"/>
    <property type="molecule type" value="Genomic_DNA"/>
</dbReference>
<dbReference type="InterPro" id="IPR007837">
    <property type="entry name" value="DinB"/>
</dbReference>
<protein>
    <submittedName>
        <fullName evidence="5">Damage-inducible protein DinB</fullName>
    </submittedName>
    <submittedName>
        <fullName evidence="4">DinB family protein</fullName>
    </submittedName>
</protein>
<evidence type="ECO:0000256" key="1">
    <source>
        <dbReference type="ARBA" id="ARBA00008635"/>
    </source>
</evidence>
<reference evidence="5 6" key="1">
    <citation type="submission" date="2017-07" db="EMBL/GenBank/DDBJ databases">
        <title>Isolation and whole genome analysis of endospore-forming bacteria from heroin.</title>
        <authorList>
            <person name="Kalinowski J."/>
            <person name="Ahrens B."/>
            <person name="Al-Dilaimi A."/>
            <person name="Winkler A."/>
            <person name="Wibberg D."/>
            <person name="Schleenbecker U."/>
            <person name="Ruckert C."/>
            <person name="Wolfel R."/>
            <person name="Grass G."/>
        </authorList>
    </citation>
    <scope>NUCLEOTIDE SEQUENCE [LARGE SCALE GENOMIC DNA]</scope>
    <source>
        <strain evidence="5 6">7537-G1</strain>
    </source>
</reference>
<dbReference type="Pfam" id="PF05163">
    <property type="entry name" value="DinB"/>
    <property type="match status" value="1"/>
</dbReference>
<comment type="similarity">
    <text evidence="1">Belongs to the DinB family.</text>
</comment>
<dbReference type="OrthoDB" id="2427314at2"/>
<evidence type="ECO:0000313" key="5">
    <source>
        <dbReference type="EMBL" id="PAD78235.1"/>
    </source>
</evidence>
<dbReference type="Gene3D" id="1.20.120.450">
    <property type="entry name" value="dinb family like domain"/>
    <property type="match status" value="1"/>
</dbReference>
<dbReference type="SUPFAM" id="SSF109854">
    <property type="entry name" value="DinB/YfiT-like putative metalloenzymes"/>
    <property type="match status" value="1"/>
</dbReference>
<proteinExistence type="inferred from homology"/>
<evidence type="ECO:0000256" key="3">
    <source>
        <dbReference type="PIRSR" id="PIRSR607837-1"/>
    </source>
</evidence>
<dbReference type="InterPro" id="IPR034660">
    <property type="entry name" value="DinB/YfiT-like"/>
</dbReference>
<dbReference type="GO" id="GO:0046872">
    <property type="term" value="F:metal ion binding"/>
    <property type="evidence" value="ECO:0007669"/>
    <property type="project" value="UniProtKB-KW"/>
</dbReference>
<accession>A0A268EYM0</accession>
<evidence type="ECO:0000313" key="4">
    <source>
        <dbReference type="EMBL" id="MUG65287.1"/>
    </source>
</evidence>
<dbReference type="Proteomes" id="UP000435177">
    <property type="component" value="Unassembled WGS sequence"/>
</dbReference>
<gene>
    <name evidence="5" type="ORF">CHH67_07235</name>
    <name evidence="4" type="ORF">GNP94_04610</name>
</gene>
<feature type="binding site" evidence="3">
    <location>
        <position position="134"/>
    </location>
    <ligand>
        <name>a divalent metal cation</name>
        <dbReference type="ChEBI" id="CHEBI:60240"/>
    </ligand>
</feature>